<sequence length="121" mass="13182">MSTATFVLAATSSEVLNVIAAFVGGLIIAGALVWAVQFGMTVRDRELPRPNPDEQPHLPDGGAVRESREMREPDEVPHAEGGKRLMPYELHSSSSRTRKDQHRRRWMPGTSGSFGSGGLGR</sequence>
<accession>A0ABS9XEZ7</accession>
<feature type="compositionally biased region" description="Gly residues" evidence="1">
    <location>
        <begin position="112"/>
        <end position="121"/>
    </location>
</feature>
<reference evidence="3" key="1">
    <citation type="submission" date="2022-03" db="EMBL/GenBank/DDBJ databases">
        <title>Streptomyces 7R015 and 7R016 isolated from Barleria lupulina in Thailand.</title>
        <authorList>
            <person name="Kanchanasin P."/>
            <person name="Phongsopitanun W."/>
            <person name="Tanasupawat S."/>
        </authorList>
    </citation>
    <scope>NUCLEOTIDE SEQUENCE</scope>
    <source>
        <strain evidence="3">7R016</strain>
    </source>
</reference>
<dbReference type="Pfam" id="PF20087">
    <property type="entry name" value="DUF6479"/>
    <property type="match status" value="1"/>
</dbReference>
<dbReference type="RefSeq" id="WP_016437165.1">
    <property type="nucleotide sequence ID" value="NZ_JALDAX010000004.1"/>
</dbReference>
<protein>
    <submittedName>
        <fullName evidence="3">DUF6479 family protein</fullName>
    </submittedName>
</protein>
<keyword evidence="2" id="KW-0812">Transmembrane</keyword>
<keyword evidence="4" id="KW-1185">Reference proteome</keyword>
<gene>
    <name evidence="3" type="ORF">MQN93_13145</name>
</gene>
<name>A0ABS9XEZ7_9ACTN</name>
<evidence type="ECO:0000256" key="2">
    <source>
        <dbReference type="SAM" id="Phobius"/>
    </source>
</evidence>
<dbReference type="Proteomes" id="UP001165270">
    <property type="component" value="Unassembled WGS sequence"/>
</dbReference>
<organism evidence="3 4">
    <name type="scientific">Streptomyces spinosisporus</name>
    <dbReference type="NCBI Taxonomy" id="2927582"/>
    <lineage>
        <taxon>Bacteria</taxon>
        <taxon>Bacillati</taxon>
        <taxon>Actinomycetota</taxon>
        <taxon>Actinomycetes</taxon>
        <taxon>Kitasatosporales</taxon>
        <taxon>Streptomycetaceae</taxon>
        <taxon>Streptomyces</taxon>
    </lineage>
</organism>
<proteinExistence type="predicted"/>
<feature type="compositionally biased region" description="Basic and acidic residues" evidence="1">
    <location>
        <begin position="45"/>
        <end position="83"/>
    </location>
</feature>
<evidence type="ECO:0000256" key="1">
    <source>
        <dbReference type="SAM" id="MobiDB-lite"/>
    </source>
</evidence>
<keyword evidence="2" id="KW-0472">Membrane</keyword>
<evidence type="ECO:0000313" key="3">
    <source>
        <dbReference type="EMBL" id="MCI3240668.1"/>
    </source>
</evidence>
<comment type="caution">
    <text evidence="3">The sequence shown here is derived from an EMBL/GenBank/DDBJ whole genome shotgun (WGS) entry which is preliminary data.</text>
</comment>
<keyword evidence="2" id="KW-1133">Transmembrane helix</keyword>
<dbReference type="InterPro" id="IPR045513">
    <property type="entry name" value="DUF6479"/>
</dbReference>
<dbReference type="EMBL" id="JALDAX010000004">
    <property type="protein sequence ID" value="MCI3240668.1"/>
    <property type="molecule type" value="Genomic_DNA"/>
</dbReference>
<feature type="transmembrane region" description="Helical" evidence="2">
    <location>
        <begin position="15"/>
        <end position="36"/>
    </location>
</feature>
<evidence type="ECO:0000313" key="4">
    <source>
        <dbReference type="Proteomes" id="UP001165270"/>
    </source>
</evidence>
<feature type="region of interest" description="Disordered" evidence="1">
    <location>
        <begin position="45"/>
        <end position="121"/>
    </location>
</feature>